<comment type="catalytic activity">
    <reaction evidence="8">
        <text>fluoride(in) = fluoride(out)</text>
        <dbReference type="Rhea" id="RHEA:76159"/>
        <dbReference type="ChEBI" id="CHEBI:17051"/>
    </reaction>
    <physiologicalReaction direction="left-to-right" evidence="8">
        <dbReference type="Rhea" id="RHEA:76160"/>
    </physiologicalReaction>
</comment>
<dbReference type="Proteomes" id="UP000567795">
    <property type="component" value="Unassembled WGS sequence"/>
</dbReference>
<dbReference type="GO" id="GO:0005886">
    <property type="term" value="C:plasma membrane"/>
    <property type="evidence" value="ECO:0007669"/>
    <property type="project" value="UniProtKB-SubCell"/>
</dbReference>
<dbReference type="NCBIfam" id="TIGR00494">
    <property type="entry name" value="crcB"/>
    <property type="match status" value="1"/>
</dbReference>
<evidence type="ECO:0000256" key="10">
    <source>
        <dbReference type="HAMAP-Rule" id="MF_00454"/>
    </source>
</evidence>
<feature type="binding site" evidence="10">
    <location>
        <position position="97"/>
    </location>
    <ligand>
        <name>Na(+)</name>
        <dbReference type="ChEBI" id="CHEBI:29101"/>
        <note>structural</note>
    </ligand>
</feature>
<feature type="transmembrane region" description="Helical" evidence="10">
    <location>
        <begin position="21"/>
        <end position="40"/>
    </location>
</feature>
<comment type="subcellular location">
    <subcellularLocation>
        <location evidence="1 10">Cell membrane</location>
        <topology evidence="1 10">Multi-pass membrane protein</topology>
    </subcellularLocation>
</comment>
<keyword evidence="4 10" id="KW-1133">Transmembrane helix</keyword>
<organism evidence="11 12">
    <name type="scientific">Allostreptomyces psammosilenae</name>
    <dbReference type="NCBI Taxonomy" id="1892865"/>
    <lineage>
        <taxon>Bacteria</taxon>
        <taxon>Bacillati</taxon>
        <taxon>Actinomycetota</taxon>
        <taxon>Actinomycetes</taxon>
        <taxon>Kitasatosporales</taxon>
        <taxon>Streptomycetaceae</taxon>
        <taxon>Allostreptomyces</taxon>
    </lineage>
</organism>
<keyword evidence="5 10" id="KW-0472">Membrane</keyword>
<dbReference type="RefSeq" id="WP_179814973.1">
    <property type="nucleotide sequence ID" value="NZ_JACBZD010000001.1"/>
</dbReference>
<keyword evidence="10" id="KW-0915">Sodium</keyword>
<evidence type="ECO:0000256" key="6">
    <source>
        <dbReference type="ARBA" id="ARBA00023303"/>
    </source>
</evidence>
<dbReference type="AlphaFoldDB" id="A0A852ZWN2"/>
<keyword evidence="2 10" id="KW-1003">Cell membrane</keyword>
<evidence type="ECO:0000256" key="5">
    <source>
        <dbReference type="ARBA" id="ARBA00023136"/>
    </source>
</evidence>
<evidence type="ECO:0000313" key="12">
    <source>
        <dbReference type="Proteomes" id="UP000567795"/>
    </source>
</evidence>
<comment type="activity regulation">
    <text evidence="10">Na(+) is not transported, but it plays an essential structural role and its presence is essential for fluoride channel function.</text>
</comment>
<keyword evidence="10" id="KW-0406">Ion transport</keyword>
<dbReference type="PANTHER" id="PTHR28259:SF1">
    <property type="entry name" value="FLUORIDE EXPORT PROTEIN 1-RELATED"/>
    <property type="match status" value="1"/>
</dbReference>
<proteinExistence type="inferred from homology"/>
<sequence>MPPTATPSPPGHRTADRHGTWTVLAAVAVGGGIGSAARYGAGLLWPTPEGTFPWTTLSVNASGCLLIGLFLTGLTTARREHRLLRPLVSTGLLGGFTTFSTYTVEVRDLLAGGHTGTALGYLAATVAAALAGVWSGSATARAVAVRRRRGGRP</sequence>
<feature type="binding site" evidence="10">
    <location>
        <position position="94"/>
    </location>
    <ligand>
        <name>Na(+)</name>
        <dbReference type="ChEBI" id="CHEBI:29101"/>
        <note>structural</note>
    </ligand>
</feature>
<dbReference type="HAMAP" id="MF_00454">
    <property type="entry name" value="FluC"/>
    <property type="match status" value="1"/>
</dbReference>
<feature type="transmembrane region" description="Helical" evidence="10">
    <location>
        <begin position="83"/>
        <end position="102"/>
    </location>
</feature>
<keyword evidence="10" id="KW-0479">Metal-binding</keyword>
<dbReference type="GO" id="GO:0140114">
    <property type="term" value="P:cellular detoxification of fluoride"/>
    <property type="evidence" value="ECO:0007669"/>
    <property type="project" value="UniProtKB-UniRule"/>
</dbReference>
<dbReference type="GO" id="GO:0046872">
    <property type="term" value="F:metal ion binding"/>
    <property type="evidence" value="ECO:0007669"/>
    <property type="project" value="UniProtKB-KW"/>
</dbReference>
<feature type="transmembrane region" description="Helical" evidence="10">
    <location>
        <begin position="52"/>
        <end position="71"/>
    </location>
</feature>
<dbReference type="GO" id="GO:0062054">
    <property type="term" value="F:fluoride channel activity"/>
    <property type="evidence" value="ECO:0007669"/>
    <property type="project" value="UniProtKB-UniRule"/>
</dbReference>
<gene>
    <name evidence="10" type="primary">fluC</name>
    <name evidence="10" type="synonym">crcB</name>
    <name evidence="11" type="ORF">FHU37_003328</name>
</gene>
<evidence type="ECO:0000256" key="2">
    <source>
        <dbReference type="ARBA" id="ARBA00022475"/>
    </source>
</evidence>
<keyword evidence="10" id="KW-0813">Transport</keyword>
<evidence type="ECO:0000256" key="9">
    <source>
        <dbReference type="ARBA" id="ARBA00049940"/>
    </source>
</evidence>
<protein>
    <recommendedName>
        <fullName evidence="10">Fluoride-specific ion channel FluC</fullName>
    </recommendedName>
</protein>
<keyword evidence="6 10" id="KW-0407">Ion channel</keyword>
<dbReference type="InterPro" id="IPR003691">
    <property type="entry name" value="FluC"/>
</dbReference>
<dbReference type="EMBL" id="JACBZD010000001">
    <property type="protein sequence ID" value="NYI06385.1"/>
    <property type="molecule type" value="Genomic_DNA"/>
</dbReference>
<feature type="transmembrane region" description="Helical" evidence="10">
    <location>
        <begin position="122"/>
        <end position="144"/>
    </location>
</feature>
<evidence type="ECO:0000256" key="8">
    <source>
        <dbReference type="ARBA" id="ARBA00035585"/>
    </source>
</evidence>
<keyword evidence="3 10" id="KW-0812">Transmembrane</keyword>
<name>A0A852ZWN2_9ACTN</name>
<comment type="caution">
    <text evidence="11">The sequence shown here is derived from an EMBL/GenBank/DDBJ whole genome shotgun (WGS) entry which is preliminary data.</text>
</comment>
<evidence type="ECO:0000256" key="7">
    <source>
        <dbReference type="ARBA" id="ARBA00035120"/>
    </source>
</evidence>
<evidence type="ECO:0000313" key="11">
    <source>
        <dbReference type="EMBL" id="NYI06385.1"/>
    </source>
</evidence>
<accession>A0A852ZWN2</accession>
<evidence type="ECO:0000256" key="4">
    <source>
        <dbReference type="ARBA" id="ARBA00022989"/>
    </source>
</evidence>
<comment type="function">
    <text evidence="9 10">Fluoride-specific ion channel. Important for reducing fluoride concentration in the cell, thus reducing its toxicity.</text>
</comment>
<dbReference type="PANTHER" id="PTHR28259">
    <property type="entry name" value="FLUORIDE EXPORT PROTEIN 1-RELATED"/>
    <property type="match status" value="1"/>
</dbReference>
<comment type="similarity">
    <text evidence="7 10">Belongs to the fluoride channel Fluc/FEX (TC 1.A.43) family.</text>
</comment>
<keyword evidence="12" id="KW-1185">Reference proteome</keyword>
<dbReference type="Pfam" id="PF02537">
    <property type="entry name" value="CRCB"/>
    <property type="match status" value="1"/>
</dbReference>
<reference evidence="11 12" key="1">
    <citation type="submission" date="2020-07" db="EMBL/GenBank/DDBJ databases">
        <title>Sequencing the genomes of 1000 actinobacteria strains.</title>
        <authorList>
            <person name="Klenk H.-P."/>
        </authorList>
    </citation>
    <scope>NUCLEOTIDE SEQUENCE [LARGE SCALE GENOMIC DNA]</scope>
    <source>
        <strain evidence="11 12">DSM 42178</strain>
    </source>
</reference>
<evidence type="ECO:0000256" key="3">
    <source>
        <dbReference type="ARBA" id="ARBA00022692"/>
    </source>
</evidence>
<evidence type="ECO:0000256" key="1">
    <source>
        <dbReference type="ARBA" id="ARBA00004651"/>
    </source>
</evidence>